<feature type="region of interest" description="Disordered" evidence="1">
    <location>
        <begin position="91"/>
        <end position="123"/>
    </location>
</feature>
<protein>
    <submittedName>
        <fullName evidence="2">Uncharacterized protein</fullName>
    </submittedName>
</protein>
<proteinExistence type="predicted"/>
<evidence type="ECO:0000256" key="1">
    <source>
        <dbReference type="SAM" id="MobiDB-lite"/>
    </source>
</evidence>
<dbReference type="AlphaFoldDB" id="A0A7S4AWD8"/>
<feature type="region of interest" description="Disordered" evidence="1">
    <location>
        <begin position="32"/>
        <end position="64"/>
    </location>
</feature>
<feature type="compositionally biased region" description="Basic and acidic residues" evidence="1">
    <location>
        <begin position="39"/>
        <end position="56"/>
    </location>
</feature>
<feature type="region of interest" description="Disordered" evidence="1">
    <location>
        <begin position="1"/>
        <end position="20"/>
    </location>
</feature>
<sequence length="123" mass="13345">MLLFLPLHGSQDSPESKDPWLAAFESKTGSLFVGKRRGKEQDQTSKGDDTEKREEVSTEITDTGSDHLRGCNLVREFSDGVFHELGSSILSNHRSGNRLLGDRGEGRSGGNAKGEEGKCSVHG</sequence>
<dbReference type="EMBL" id="HBIX01031697">
    <property type="protein sequence ID" value="CAE0728215.1"/>
    <property type="molecule type" value="Transcribed_RNA"/>
</dbReference>
<evidence type="ECO:0000313" key="2">
    <source>
        <dbReference type="EMBL" id="CAE0728215.1"/>
    </source>
</evidence>
<accession>A0A7S4AWD8</accession>
<reference evidence="2" key="1">
    <citation type="submission" date="2021-01" db="EMBL/GenBank/DDBJ databases">
        <authorList>
            <person name="Corre E."/>
            <person name="Pelletier E."/>
            <person name="Niang G."/>
            <person name="Scheremetjew M."/>
            <person name="Finn R."/>
            <person name="Kale V."/>
            <person name="Holt S."/>
            <person name="Cochrane G."/>
            <person name="Meng A."/>
            <person name="Brown T."/>
            <person name="Cohen L."/>
        </authorList>
    </citation>
    <scope>NUCLEOTIDE SEQUENCE</scope>
    <source>
        <strain evidence="2">10249 10 AB</strain>
    </source>
</reference>
<gene>
    <name evidence="2" type="ORF">PAUS00366_LOCUS20999</name>
</gene>
<feature type="compositionally biased region" description="Basic and acidic residues" evidence="1">
    <location>
        <begin position="113"/>
        <end position="123"/>
    </location>
</feature>
<name>A0A7S4AWD8_9STRA</name>
<organism evidence="2">
    <name type="scientific">Pseudo-nitzschia australis</name>
    <dbReference type="NCBI Taxonomy" id="44445"/>
    <lineage>
        <taxon>Eukaryota</taxon>
        <taxon>Sar</taxon>
        <taxon>Stramenopiles</taxon>
        <taxon>Ochrophyta</taxon>
        <taxon>Bacillariophyta</taxon>
        <taxon>Bacillariophyceae</taxon>
        <taxon>Bacillariophycidae</taxon>
        <taxon>Bacillariales</taxon>
        <taxon>Bacillariaceae</taxon>
        <taxon>Pseudo-nitzschia</taxon>
    </lineage>
</organism>